<evidence type="ECO:0000313" key="2">
    <source>
        <dbReference type="Proteomes" id="UP000759298"/>
    </source>
</evidence>
<dbReference type="Proteomes" id="UP000759298">
    <property type="component" value="Unassembled WGS sequence"/>
</dbReference>
<gene>
    <name evidence="1" type="ORF">KYN89_05325</name>
</gene>
<dbReference type="EMBL" id="JAHWXP010000002">
    <property type="protein sequence ID" value="MBY8336460.1"/>
    <property type="molecule type" value="Genomic_DNA"/>
</dbReference>
<comment type="caution">
    <text evidence="1">The sequence shown here is derived from an EMBL/GenBank/DDBJ whole genome shotgun (WGS) entry which is preliminary data.</text>
</comment>
<evidence type="ECO:0000313" key="1">
    <source>
        <dbReference type="EMBL" id="MBY8336460.1"/>
    </source>
</evidence>
<sequence>MRQVALWGMIAAAIWAAMPVGLEAQSSVSDPAFLEDPTEILSQRDADRLLSPGGITLQWIGWDDRGPVSIAPDERGVWHVSGHQTGNDGGELEVDGTILEIGEGYFTLRGTIAITDTPDTGRECRANKTWHFAITQNRRYYRLREFEWCDRLTDYVDIYF</sequence>
<name>A0ABS7PE53_9SPHN</name>
<accession>A0ABS7PE53</accession>
<dbReference type="RefSeq" id="WP_222824156.1">
    <property type="nucleotide sequence ID" value="NZ_JAHWXP010000002.1"/>
</dbReference>
<proteinExistence type="predicted"/>
<organism evidence="1 2">
    <name type="scientific">Alteriqipengyuania abyssalis</name>
    <dbReference type="NCBI Taxonomy" id="2860200"/>
    <lineage>
        <taxon>Bacteria</taxon>
        <taxon>Pseudomonadati</taxon>
        <taxon>Pseudomonadota</taxon>
        <taxon>Alphaproteobacteria</taxon>
        <taxon>Sphingomonadales</taxon>
        <taxon>Erythrobacteraceae</taxon>
        <taxon>Alteriqipengyuania</taxon>
    </lineage>
</organism>
<reference evidence="1 2" key="1">
    <citation type="submission" date="2021-07" db="EMBL/GenBank/DDBJ databases">
        <title>Alteriqipengyuania abyssalis NZ-12B nov, sp.nov isolated from deep sea sponge in pacific ocean.</title>
        <authorList>
            <person name="Tareen S."/>
            <person name="Wink J."/>
        </authorList>
    </citation>
    <scope>NUCLEOTIDE SEQUENCE [LARGE SCALE GENOMIC DNA]</scope>
    <source>
        <strain evidence="1 2">NZ-12B</strain>
    </source>
</reference>
<keyword evidence="2" id="KW-1185">Reference proteome</keyword>
<protein>
    <submittedName>
        <fullName evidence="1">Uncharacterized protein</fullName>
    </submittedName>
</protein>